<feature type="compositionally biased region" description="Acidic residues" evidence="1">
    <location>
        <begin position="274"/>
        <end position="286"/>
    </location>
</feature>
<evidence type="ECO:0000256" key="1">
    <source>
        <dbReference type="SAM" id="MobiDB-lite"/>
    </source>
</evidence>
<keyword evidence="3" id="KW-1185">Reference proteome</keyword>
<name>A0ABX1VIU8_9PLAN</name>
<feature type="compositionally biased region" description="Acidic residues" evidence="1">
    <location>
        <begin position="445"/>
        <end position="466"/>
    </location>
</feature>
<feature type="compositionally biased region" description="Basic and acidic residues" evidence="1">
    <location>
        <begin position="211"/>
        <end position="229"/>
    </location>
</feature>
<comment type="caution">
    <text evidence="2">The sequence shown here is derived from an EMBL/GenBank/DDBJ whole genome shotgun (WGS) entry which is preliminary data.</text>
</comment>
<dbReference type="Proteomes" id="UP000609651">
    <property type="component" value="Unassembled WGS sequence"/>
</dbReference>
<evidence type="ECO:0000313" key="2">
    <source>
        <dbReference type="EMBL" id="NNJ27152.1"/>
    </source>
</evidence>
<sequence length="554" mass="58303">MLAGLAIPAGVFGEAYTSFYGLDAYTTYVDPYSGSSTRTVRPFWDVLGVFQRPVGGGTPVVAASYSSPASYQASYSPAVATASYYGGGSYYGGSSYTPVTSHYGGTSSYGDSASYYGGSVVSSGYRSECDGSFYNSGYAGGALPYGSTAGYSTYGSSRSGVTLSDGCRVVPACTPCTDPCGGECSGGDCTSYSPADDRIFESDPEYADPPDSDRLDRVPRRSPDRRDDSPLDPLEPPDFNGSEPTERERPAPRRRAPEDSVRDLPRDDRPTGDPFDDPLDPLDDSDFGGVDDPMTGAGTEFGGDPGTGVRPAEGVAPYTRGGIAAPPDDRARRSPANDDSFPDLEERVRGNFEGSEPLSGAVPGQYGPNPGGIERPATGGAFGGDPGIIGQPGDGSFADEPGARPAFDEGFFPEDDPDFERDTYRLLTPNSIDLTGPPVGQGEAESPENEAEASEDVESQDAEEDAAIPTGLPLSAPKSEVESEAPVVPELEEPESSDSAAAPPRLITAQLLLDDMQRTRLRSRIGRTRIARFRHREAGPRVPTAESDVQIATK</sequence>
<organism evidence="2 3">
    <name type="scientific">Alienimonas chondri</name>
    <dbReference type="NCBI Taxonomy" id="2681879"/>
    <lineage>
        <taxon>Bacteria</taxon>
        <taxon>Pseudomonadati</taxon>
        <taxon>Planctomycetota</taxon>
        <taxon>Planctomycetia</taxon>
        <taxon>Planctomycetales</taxon>
        <taxon>Planctomycetaceae</taxon>
        <taxon>Alienimonas</taxon>
    </lineage>
</organism>
<dbReference type="EMBL" id="WTPX01000125">
    <property type="protein sequence ID" value="NNJ27152.1"/>
    <property type="molecule type" value="Genomic_DNA"/>
</dbReference>
<protein>
    <submittedName>
        <fullName evidence="2">Uncharacterized protein</fullName>
    </submittedName>
</protein>
<accession>A0ABX1VIU8</accession>
<feature type="compositionally biased region" description="Gly residues" evidence="1">
    <location>
        <begin position="380"/>
        <end position="393"/>
    </location>
</feature>
<feature type="region of interest" description="Disordered" evidence="1">
    <location>
        <begin position="195"/>
        <end position="504"/>
    </location>
</feature>
<feature type="compositionally biased region" description="Basic and acidic residues" evidence="1">
    <location>
        <begin position="244"/>
        <end position="271"/>
    </location>
</feature>
<proteinExistence type="predicted"/>
<gene>
    <name evidence="2" type="ORF">LzC2_32520</name>
</gene>
<reference evidence="2 3" key="1">
    <citation type="journal article" date="2020" name="Syst. Appl. Microbiol.">
        <title>Alienimonas chondri sp. nov., a novel planctomycete isolated from the biofilm of the red alga Chondrus crispus.</title>
        <authorList>
            <person name="Vitorino I."/>
            <person name="Albuquerque L."/>
            <person name="Wiegand S."/>
            <person name="Kallscheuer N."/>
            <person name="da Costa M.S."/>
            <person name="Lobo-da-Cunha A."/>
            <person name="Jogler C."/>
            <person name="Lage O.M."/>
        </authorList>
    </citation>
    <scope>NUCLEOTIDE SEQUENCE [LARGE SCALE GENOMIC DNA]</scope>
    <source>
        <strain evidence="2 3">LzC2</strain>
    </source>
</reference>
<feature type="compositionally biased region" description="Basic and acidic residues" evidence="1">
    <location>
        <begin position="327"/>
        <end position="336"/>
    </location>
</feature>
<evidence type="ECO:0000313" key="3">
    <source>
        <dbReference type="Proteomes" id="UP000609651"/>
    </source>
</evidence>